<organism evidence="1">
    <name type="scientific">Rhizophora mucronata</name>
    <name type="common">Asiatic mangrove</name>
    <dbReference type="NCBI Taxonomy" id="61149"/>
    <lineage>
        <taxon>Eukaryota</taxon>
        <taxon>Viridiplantae</taxon>
        <taxon>Streptophyta</taxon>
        <taxon>Embryophyta</taxon>
        <taxon>Tracheophyta</taxon>
        <taxon>Spermatophyta</taxon>
        <taxon>Magnoliopsida</taxon>
        <taxon>eudicotyledons</taxon>
        <taxon>Gunneridae</taxon>
        <taxon>Pentapetalae</taxon>
        <taxon>rosids</taxon>
        <taxon>fabids</taxon>
        <taxon>Malpighiales</taxon>
        <taxon>Rhizophoraceae</taxon>
        <taxon>Rhizophora</taxon>
    </lineage>
</organism>
<protein>
    <submittedName>
        <fullName evidence="1">Uncharacterized protein</fullName>
    </submittedName>
</protein>
<dbReference type="EMBL" id="GGEC01003711">
    <property type="protein sequence ID" value="MBW84194.1"/>
    <property type="molecule type" value="Transcribed_RNA"/>
</dbReference>
<proteinExistence type="predicted"/>
<evidence type="ECO:0000313" key="1">
    <source>
        <dbReference type="EMBL" id="MBW84194.1"/>
    </source>
</evidence>
<sequence length="41" mass="4667">MIGEFYNKVIAIELLGETVKVCLMLPIYTHCFYAGQMNSQP</sequence>
<dbReference type="AlphaFoldDB" id="A0A2P2ISK6"/>
<name>A0A2P2ISK6_RHIMU</name>
<reference evidence="1" key="1">
    <citation type="submission" date="2018-02" db="EMBL/GenBank/DDBJ databases">
        <title>Rhizophora mucronata_Transcriptome.</title>
        <authorList>
            <person name="Meera S.P."/>
            <person name="Sreeshan A."/>
            <person name="Augustine A."/>
        </authorList>
    </citation>
    <scope>NUCLEOTIDE SEQUENCE</scope>
    <source>
        <tissue evidence="1">Leaf</tissue>
    </source>
</reference>
<accession>A0A2P2ISK6</accession>